<dbReference type="OrthoDB" id="20035at2759"/>
<dbReference type="InterPro" id="IPR051118">
    <property type="entry name" value="LST-2"/>
</dbReference>
<comment type="caution">
    <text evidence="1">The sequence shown here is derived from an EMBL/GenBank/DDBJ whole genome shotgun (WGS) entry which is preliminary data.</text>
</comment>
<gene>
    <name evidence="1" type="ORF">BCR33DRAFT_720331</name>
</gene>
<reference evidence="1 2" key="1">
    <citation type="submission" date="2016-07" db="EMBL/GenBank/DDBJ databases">
        <title>Pervasive Adenine N6-methylation of Active Genes in Fungi.</title>
        <authorList>
            <consortium name="DOE Joint Genome Institute"/>
            <person name="Mondo S.J."/>
            <person name="Dannebaum R.O."/>
            <person name="Kuo R.C."/>
            <person name="Labutti K."/>
            <person name="Haridas S."/>
            <person name="Kuo A."/>
            <person name="Salamov A."/>
            <person name="Ahrendt S.R."/>
            <person name="Lipzen A."/>
            <person name="Sullivan W."/>
            <person name="Andreopoulos W.B."/>
            <person name="Clum A."/>
            <person name="Lindquist E."/>
            <person name="Daum C."/>
            <person name="Ramamoorthy G.K."/>
            <person name="Gryganskyi A."/>
            <person name="Culley D."/>
            <person name="Magnuson J.K."/>
            <person name="James T.Y."/>
            <person name="O'Malley M.A."/>
            <person name="Stajich J.E."/>
            <person name="Spatafora J.W."/>
            <person name="Visel A."/>
            <person name="Grigoriev I.V."/>
        </authorList>
    </citation>
    <scope>NUCLEOTIDE SEQUENCE [LARGE SCALE GENOMIC DNA]</scope>
    <source>
        <strain evidence="1 2">JEL800</strain>
    </source>
</reference>
<dbReference type="GO" id="GO:0031901">
    <property type="term" value="C:early endosome membrane"/>
    <property type="evidence" value="ECO:0007669"/>
    <property type="project" value="TreeGrafter"/>
</dbReference>
<sequence>RQVNRGVPGRQLPLQSGFAISQLFAFKRLALKKGQRPPRLNETMPLTLYYHAGFQMHAALSKVSDTRTDLFRKRNEKLHSSQRVLLGAIYILYSEIDEDKKSSRDYIQQLPPDDQRELTALSSGYRIRELLQPARQVTAAMGAVRHVLRERVLRDPMPPHRDLFPVLQDFDLAWATFEKKICFYYLQQHETHLFQVLMSETVLRALDRGYITVDQVQSFDPSLILAIPRLTLFSALHHTPDMVNVTDPQNAFRWFRSQSSLLFEVKMRILELKENQINHLERILADQPESEGDVTVGVEDEAVKSIFLDICSVSDQLIRSKEVIGMLSKVFSMHKEEENTHIE</sequence>
<feature type="non-terminal residue" evidence="1">
    <location>
        <position position="1"/>
    </location>
</feature>
<dbReference type="AlphaFoldDB" id="A0A1Y2BWN5"/>
<proteinExistence type="predicted"/>
<evidence type="ECO:0000313" key="1">
    <source>
        <dbReference type="EMBL" id="ORY39074.1"/>
    </source>
</evidence>
<keyword evidence="2" id="KW-1185">Reference proteome</keyword>
<dbReference type="EMBL" id="MCGO01000041">
    <property type="protein sequence ID" value="ORY39074.1"/>
    <property type="molecule type" value="Genomic_DNA"/>
</dbReference>
<protein>
    <submittedName>
        <fullName evidence="1">Uncharacterized protein</fullName>
    </submittedName>
</protein>
<organism evidence="1 2">
    <name type="scientific">Rhizoclosmatium globosum</name>
    <dbReference type="NCBI Taxonomy" id="329046"/>
    <lineage>
        <taxon>Eukaryota</taxon>
        <taxon>Fungi</taxon>
        <taxon>Fungi incertae sedis</taxon>
        <taxon>Chytridiomycota</taxon>
        <taxon>Chytridiomycota incertae sedis</taxon>
        <taxon>Chytridiomycetes</taxon>
        <taxon>Chytridiales</taxon>
        <taxon>Chytriomycetaceae</taxon>
        <taxon>Rhizoclosmatium</taxon>
    </lineage>
</organism>
<evidence type="ECO:0000313" key="2">
    <source>
        <dbReference type="Proteomes" id="UP000193642"/>
    </source>
</evidence>
<accession>A0A1Y2BWN5</accession>
<dbReference type="PANTHER" id="PTHR46465:SF2">
    <property type="entry name" value="LATERAL SIGNALING TARGET PROTEIN 2 HOMOLOG"/>
    <property type="match status" value="1"/>
</dbReference>
<dbReference type="Proteomes" id="UP000193642">
    <property type="component" value="Unassembled WGS sequence"/>
</dbReference>
<dbReference type="PANTHER" id="PTHR46465">
    <property type="entry name" value="LATERAL SIGNALING TARGET PROTEIN 2 HOMOLOG"/>
    <property type="match status" value="1"/>
</dbReference>
<name>A0A1Y2BWN5_9FUNG</name>